<keyword evidence="1" id="KW-0732">Signal</keyword>
<feature type="chain" id="PRO_5040909092" description="Secreted protein" evidence="1">
    <location>
        <begin position="24"/>
        <end position="259"/>
    </location>
</feature>
<sequence length="259" mass="27883">MSAPVKLAGFAALLVLVFGVAVAAGDVIGPDRQASEIPQPGMGEHGAVDPIRGLSIAEGGLSLEVAETSPELVFTIRGEDGEAVRDFEVEHERRMHLIVVRRDGTGFQHLHPELGADGAWRTPLTLPEPGAYRVFADFNHDGTSYTLAADVTVDGAATYRSFPAPASADTTDGYDVRMRADGEQLRFDITRGGAPVETEEYLGAGGHLVALREGDLAFLHVHPNDDGVSFEADLEPGTRYLLYLQFQHEGRVHTAELVR</sequence>
<gene>
    <name evidence="2" type="ORF">OJ997_19065</name>
</gene>
<evidence type="ECO:0000313" key="2">
    <source>
        <dbReference type="EMBL" id="MDA0182417.1"/>
    </source>
</evidence>
<feature type="signal peptide" evidence="1">
    <location>
        <begin position="1"/>
        <end position="23"/>
    </location>
</feature>
<dbReference type="Proteomes" id="UP001147653">
    <property type="component" value="Unassembled WGS sequence"/>
</dbReference>
<name>A0A9X3SGG0_9ACTN</name>
<dbReference type="RefSeq" id="WP_270026783.1">
    <property type="nucleotide sequence ID" value="NZ_JAPDDP010000035.1"/>
</dbReference>
<organism evidence="2 3">
    <name type="scientific">Solirubrobacter phytolaccae</name>
    <dbReference type="NCBI Taxonomy" id="1404360"/>
    <lineage>
        <taxon>Bacteria</taxon>
        <taxon>Bacillati</taxon>
        <taxon>Actinomycetota</taxon>
        <taxon>Thermoleophilia</taxon>
        <taxon>Solirubrobacterales</taxon>
        <taxon>Solirubrobacteraceae</taxon>
        <taxon>Solirubrobacter</taxon>
    </lineage>
</organism>
<dbReference type="EMBL" id="JAPDDP010000035">
    <property type="protein sequence ID" value="MDA0182417.1"/>
    <property type="molecule type" value="Genomic_DNA"/>
</dbReference>
<evidence type="ECO:0000313" key="3">
    <source>
        <dbReference type="Proteomes" id="UP001147653"/>
    </source>
</evidence>
<dbReference type="AlphaFoldDB" id="A0A9X3SGG0"/>
<accession>A0A9X3SGG0</accession>
<evidence type="ECO:0008006" key="4">
    <source>
        <dbReference type="Google" id="ProtNLM"/>
    </source>
</evidence>
<reference evidence="2" key="1">
    <citation type="submission" date="2022-10" db="EMBL/GenBank/DDBJ databases">
        <title>The WGS of Solirubrobacter phytolaccae KCTC 29190.</title>
        <authorList>
            <person name="Jiang Z."/>
        </authorList>
    </citation>
    <scope>NUCLEOTIDE SEQUENCE</scope>
    <source>
        <strain evidence="2">KCTC 29190</strain>
    </source>
</reference>
<evidence type="ECO:0000256" key="1">
    <source>
        <dbReference type="SAM" id="SignalP"/>
    </source>
</evidence>
<protein>
    <recommendedName>
        <fullName evidence="4">Secreted protein</fullName>
    </recommendedName>
</protein>
<keyword evidence="3" id="KW-1185">Reference proteome</keyword>
<proteinExistence type="predicted"/>
<comment type="caution">
    <text evidence="2">The sequence shown here is derived from an EMBL/GenBank/DDBJ whole genome shotgun (WGS) entry which is preliminary data.</text>
</comment>